<dbReference type="GO" id="GO:0160147">
    <property type="term" value="F:tRNA pseudouridine(38-40) synthase activity"/>
    <property type="evidence" value="ECO:0007669"/>
    <property type="project" value="UniProtKB-EC"/>
</dbReference>
<feature type="domain" description="Pseudouridine synthase I TruA alpha/beta" evidence="8">
    <location>
        <begin position="143"/>
        <end position="245"/>
    </location>
</feature>
<dbReference type="EMBL" id="ARYK01000006">
    <property type="protein sequence ID" value="KCZ90799.1"/>
    <property type="molecule type" value="Genomic_DNA"/>
</dbReference>
<feature type="binding site" evidence="4 6">
    <location>
        <position position="110"/>
    </location>
    <ligand>
        <name>substrate</name>
    </ligand>
</feature>
<dbReference type="GO" id="GO:0003723">
    <property type="term" value="F:RNA binding"/>
    <property type="evidence" value="ECO:0007669"/>
    <property type="project" value="InterPro"/>
</dbReference>
<dbReference type="PANTHER" id="PTHR11142:SF0">
    <property type="entry name" value="TRNA PSEUDOURIDINE SYNTHASE-LIKE 1"/>
    <property type="match status" value="1"/>
</dbReference>
<feature type="domain" description="Pseudouridine synthase I TruA alpha/beta" evidence="8">
    <location>
        <begin position="10"/>
        <end position="103"/>
    </location>
</feature>
<dbReference type="FunFam" id="3.30.70.580:FF:000001">
    <property type="entry name" value="tRNA pseudouridine synthase A"/>
    <property type="match status" value="1"/>
</dbReference>
<keyword evidence="2 4" id="KW-0819">tRNA processing</keyword>
<dbReference type="RefSeq" id="WP_035617566.1">
    <property type="nucleotide sequence ID" value="NZ_ARYK01000006.1"/>
</dbReference>
<dbReference type="InterPro" id="IPR020094">
    <property type="entry name" value="TruA/RsuA/RluB/E/F_N"/>
</dbReference>
<dbReference type="AlphaFoldDB" id="A0A059FJI6"/>
<comment type="caution">
    <text evidence="4">Lacks conserved residue(s) required for the propagation of feature annotation.</text>
</comment>
<dbReference type="PANTHER" id="PTHR11142">
    <property type="entry name" value="PSEUDOURIDYLATE SYNTHASE"/>
    <property type="match status" value="1"/>
</dbReference>
<dbReference type="eggNOG" id="COG0101">
    <property type="taxonomic scope" value="Bacteria"/>
</dbReference>
<protein>
    <recommendedName>
        <fullName evidence="4">tRNA pseudouridine synthase A</fullName>
        <ecNumber evidence="4">5.4.99.12</ecNumber>
    </recommendedName>
    <alternativeName>
        <fullName evidence="4">tRNA pseudouridine(38-40) synthase</fullName>
    </alternativeName>
    <alternativeName>
        <fullName evidence="4">tRNA pseudouridylate synthase I</fullName>
    </alternativeName>
    <alternativeName>
        <fullName evidence="4">tRNA-uridine isomerase I</fullName>
    </alternativeName>
</protein>
<dbReference type="InterPro" id="IPR020095">
    <property type="entry name" value="PsdUridine_synth_TruA_C"/>
</dbReference>
<proteinExistence type="inferred from homology"/>
<dbReference type="OrthoDB" id="9811823at2"/>
<dbReference type="InterPro" id="IPR001406">
    <property type="entry name" value="PsdUridine_synth_TruA"/>
</dbReference>
<evidence type="ECO:0000256" key="1">
    <source>
        <dbReference type="ARBA" id="ARBA00009375"/>
    </source>
</evidence>
<dbReference type="Proteomes" id="UP000025171">
    <property type="component" value="Unassembled WGS sequence"/>
</dbReference>
<comment type="catalytic activity">
    <reaction evidence="4 7">
        <text>uridine(38/39/40) in tRNA = pseudouridine(38/39/40) in tRNA</text>
        <dbReference type="Rhea" id="RHEA:22376"/>
        <dbReference type="Rhea" id="RHEA-COMP:10085"/>
        <dbReference type="Rhea" id="RHEA-COMP:10087"/>
        <dbReference type="ChEBI" id="CHEBI:65314"/>
        <dbReference type="ChEBI" id="CHEBI:65315"/>
        <dbReference type="EC" id="5.4.99.12"/>
    </reaction>
</comment>
<dbReference type="NCBIfam" id="TIGR00071">
    <property type="entry name" value="hisT_truA"/>
    <property type="match status" value="1"/>
</dbReference>
<feature type="active site" description="Nucleophile" evidence="4 5">
    <location>
        <position position="52"/>
    </location>
</feature>
<dbReference type="Gene3D" id="3.30.70.580">
    <property type="entry name" value="Pseudouridine synthase I, catalytic domain, N-terminal subdomain"/>
    <property type="match status" value="1"/>
</dbReference>
<dbReference type="InterPro" id="IPR020103">
    <property type="entry name" value="PsdUridine_synth_cat_dom_sf"/>
</dbReference>
<comment type="similarity">
    <text evidence="1 4 7">Belongs to the tRNA pseudouridine synthase TruA family.</text>
</comment>
<organism evidence="9 10">
    <name type="scientific">Hyphomonas johnsonii MHS-2</name>
    <dbReference type="NCBI Taxonomy" id="1280950"/>
    <lineage>
        <taxon>Bacteria</taxon>
        <taxon>Pseudomonadati</taxon>
        <taxon>Pseudomonadota</taxon>
        <taxon>Alphaproteobacteria</taxon>
        <taxon>Hyphomonadales</taxon>
        <taxon>Hyphomonadaceae</taxon>
        <taxon>Hyphomonas</taxon>
    </lineage>
</organism>
<accession>A0A059FJI6</accession>
<dbReference type="GO" id="GO:0031119">
    <property type="term" value="P:tRNA pseudouridine synthesis"/>
    <property type="evidence" value="ECO:0007669"/>
    <property type="project" value="UniProtKB-UniRule"/>
</dbReference>
<dbReference type="HAMAP" id="MF_00171">
    <property type="entry name" value="TruA"/>
    <property type="match status" value="1"/>
</dbReference>
<dbReference type="Pfam" id="PF01416">
    <property type="entry name" value="PseudoU_synth_1"/>
    <property type="match status" value="2"/>
</dbReference>
<evidence type="ECO:0000256" key="4">
    <source>
        <dbReference type="HAMAP-Rule" id="MF_00171"/>
    </source>
</evidence>
<evidence type="ECO:0000256" key="3">
    <source>
        <dbReference type="ARBA" id="ARBA00023235"/>
    </source>
</evidence>
<comment type="function">
    <text evidence="4">Formation of pseudouridine at positions 38, 39 and 40 in the anticodon stem and loop of transfer RNAs.</text>
</comment>
<dbReference type="PIRSF" id="PIRSF001430">
    <property type="entry name" value="tRNA_psdUrid_synth"/>
    <property type="match status" value="1"/>
</dbReference>
<dbReference type="CDD" id="cd02570">
    <property type="entry name" value="PseudoU_synth_EcTruA"/>
    <property type="match status" value="1"/>
</dbReference>
<gene>
    <name evidence="4" type="primary">truA</name>
    <name evidence="9" type="ORF">HJO_13146</name>
</gene>
<evidence type="ECO:0000256" key="2">
    <source>
        <dbReference type="ARBA" id="ARBA00022694"/>
    </source>
</evidence>
<sequence length="245" mass="27154">MARYKLLIEYHGGPYQGWMRLPDTPTVQGALEEAAAALDGAPVEVYGAGRTDSGVHAMGQVAHLDLAIDRPGKVADALNAHLRPHPIAVLKAERVDADFHARFSAKARHYRFVIINRRADLTVERGLAWRISPKLDARKMHEAAQGLLGTHDFTTFRDVECQAKSPVKTLDKFDIARYGDRIECTLSAQSFLHRQVRSMVGSLVEVGRGKRDARWLMDILAATDRTACGPVSPPDGLFLEKVDYD</sequence>
<evidence type="ECO:0000256" key="6">
    <source>
        <dbReference type="PIRSR" id="PIRSR001430-2"/>
    </source>
</evidence>
<evidence type="ECO:0000259" key="8">
    <source>
        <dbReference type="Pfam" id="PF01416"/>
    </source>
</evidence>
<name>A0A059FJI6_9PROT</name>
<evidence type="ECO:0000313" key="9">
    <source>
        <dbReference type="EMBL" id="KCZ90799.1"/>
    </source>
</evidence>
<dbReference type="PATRIC" id="fig|1280950.3.peg.2637"/>
<dbReference type="Gene3D" id="3.30.70.660">
    <property type="entry name" value="Pseudouridine synthase I, catalytic domain, C-terminal subdomain"/>
    <property type="match status" value="1"/>
</dbReference>
<dbReference type="InterPro" id="IPR020097">
    <property type="entry name" value="PsdUridine_synth_TruA_a/b_dom"/>
</dbReference>
<evidence type="ECO:0000313" key="10">
    <source>
        <dbReference type="Proteomes" id="UP000025171"/>
    </source>
</evidence>
<keyword evidence="3 4" id="KW-0413">Isomerase</keyword>
<dbReference type="STRING" id="1280950.HJO_13146"/>
<evidence type="ECO:0000256" key="7">
    <source>
        <dbReference type="RuleBase" id="RU003792"/>
    </source>
</evidence>
<dbReference type="EC" id="5.4.99.12" evidence="4"/>
<dbReference type="SUPFAM" id="SSF55120">
    <property type="entry name" value="Pseudouridine synthase"/>
    <property type="match status" value="1"/>
</dbReference>
<comment type="caution">
    <text evidence="9">The sequence shown here is derived from an EMBL/GenBank/DDBJ whole genome shotgun (WGS) entry which is preliminary data.</text>
</comment>
<reference evidence="9 10" key="1">
    <citation type="journal article" date="2014" name="Antonie Van Leeuwenhoek">
        <title>Hyphomonas beringensis sp. nov. and Hyphomonas chukchiensis sp. nov., isolated from surface seawater of the Bering Sea and Chukchi Sea.</title>
        <authorList>
            <person name="Li C."/>
            <person name="Lai Q."/>
            <person name="Li G."/>
            <person name="Dong C."/>
            <person name="Wang J."/>
            <person name="Liao Y."/>
            <person name="Shao Z."/>
        </authorList>
    </citation>
    <scope>NUCLEOTIDE SEQUENCE [LARGE SCALE GENOMIC DNA]</scope>
    <source>
        <strain evidence="9 10">MHS-2</strain>
    </source>
</reference>
<comment type="subunit">
    <text evidence="4">Homodimer.</text>
</comment>
<keyword evidence="10" id="KW-1185">Reference proteome</keyword>
<evidence type="ECO:0000256" key="5">
    <source>
        <dbReference type="PIRSR" id="PIRSR001430-1"/>
    </source>
</evidence>